<dbReference type="PROSITE" id="PS50977">
    <property type="entry name" value="HTH_TETR_2"/>
    <property type="match status" value="1"/>
</dbReference>
<evidence type="ECO:0000256" key="2">
    <source>
        <dbReference type="PROSITE-ProRule" id="PRU00335"/>
    </source>
</evidence>
<dbReference type="Proteomes" id="UP000197025">
    <property type="component" value="Unassembled WGS sequence"/>
</dbReference>
<accession>A0A212PZ55</accession>
<evidence type="ECO:0000256" key="1">
    <source>
        <dbReference type="ARBA" id="ARBA00023125"/>
    </source>
</evidence>
<keyword evidence="1 2" id="KW-0238">DNA-binding</keyword>
<dbReference type="GO" id="GO:0003700">
    <property type="term" value="F:DNA-binding transcription factor activity"/>
    <property type="evidence" value="ECO:0007669"/>
    <property type="project" value="TreeGrafter"/>
</dbReference>
<dbReference type="SUPFAM" id="SSF46689">
    <property type="entry name" value="Homeodomain-like"/>
    <property type="match status" value="1"/>
</dbReference>
<dbReference type="InterPro" id="IPR039536">
    <property type="entry name" value="TetR_C_Proteobacteria"/>
</dbReference>
<sequence length="224" mass="25473">MGQGSDRRRSRDREAMRQRIIEAAFRVFLRKGFRGTSNREIAREAGISPGLIYWYFRNKEDLFQAVVEAKSFILPLRRMAREMRGAPPREFLAEVMRIGLSLYEDPARMAALRLLLPEAIRNGRIRRIFVNRAIRPGLEAITAYLTAQQAKGRVRPLDPRISARLFMGLFLSQALLSHLLRLRSPVPARQLFMEALEVYLHGILNPEAGEGSAGGEAKNFSPPT</sequence>
<dbReference type="Pfam" id="PF14246">
    <property type="entry name" value="TetR_C_7"/>
    <property type="match status" value="1"/>
</dbReference>
<dbReference type="Gene3D" id="1.10.357.10">
    <property type="entry name" value="Tetracycline Repressor, domain 2"/>
    <property type="match status" value="1"/>
</dbReference>
<dbReference type="InterPro" id="IPR036271">
    <property type="entry name" value="Tet_transcr_reg_TetR-rel_C_sf"/>
</dbReference>
<feature type="domain" description="HTH tetR-type" evidence="3">
    <location>
        <begin position="14"/>
        <end position="74"/>
    </location>
</feature>
<proteinExistence type="predicted"/>
<feature type="DNA-binding region" description="H-T-H motif" evidence="2">
    <location>
        <begin position="37"/>
        <end position="56"/>
    </location>
</feature>
<evidence type="ECO:0000313" key="4">
    <source>
        <dbReference type="EMBL" id="SNB52332.1"/>
    </source>
</evidence>
<dbReference type="SUPFAM" id="SSF48498">
    <property type="entry name" value="Tetracyclin repressor-like, C-terminal domain"/>
    <property type="match status" value="1"/>
</dbReference>
<dbReference type="InterPro" id="IPR001647">
    <property type="entry name" value="HTH_TetR"/>
</dbReference>
<dbReference type="PANTHER" id="PTHR30055">
    <property type="entry name" value="HTH-TYPE TRANSCRIPTIONAL REGULATOR RUTR"/>
    <property type="match status" value="1"/>
</dbReference>
<protein>
    <submittedName>
        <fullName evidence="4">Transcriptional regulator, TetR family</fullName>
    </submittedName>
</protein>
<dbReference type="InterPro" id="IPR050109">
    <property type="entry name" value="HTH-type_TetR-like_transc_reg"/>
</dbReference>
<dbReference type="Pfam" id="PF00440">
    <property type="entry name" value="TetR_N"/>
    <property type="match status" value="1"/>
</dbReference>
<dbReference type="InterPro" id="IPR009057">
    <property type="entry name" value="Homeodomain-like_sf"/>
</dbReference>
<dbReference type="InParanoid" id="A0A212PZ55"/>
<dbReference type="AlphaFoldDB" id="A0A212PZ55"/>
<dbReference type="PRINTS" id="PR00455">
    <property type="entry name" value="HTHTETR"/>
</dbReference>
<evidence type="ECO:0000313" key="5">
    <source>
        <dbReference type="Proteomes" id="UP000197025"/>
    </source>
</evidence>
<evidence type="ECO:0000259" key="3">
    <source>
        <dbReference type="PROSITE" id="PS50977"/>
    </source>
</evidence>
<name>A0A212PZ55_9CHLR</name>
<dbReference type="PANTHER" id="PTHR30055:SF223">
    <property type="entry name" value="HTH-TYPE TRANSCRIPTIONAL REGULATOR UIDR"/>
    <property type="match status" value="1"/>
</dbReference>
<keyword evidence="5" id="KW-1185">Reference proteome</keyword>
<reference evidence="5" key="1">
    <citation type="submission" date="2017-06" db="EMBL/GenBank/DDBJ databases">
        <authorList>
            <person name="Varghese N."/>
            <person name="Submissions S."/>
        </authorList>
    </citation>
    <scope>NUCLEOTIDE SEQUENCE [LARGE SCALE GENOMIC DNA]</scope>
    <source>
        <strain evidence="5">JAD2</strain>
    </source>
</reference>
<organism evidence="4 5">
    <name type="scientific">Thermoflexus hugenholtzii JAD2</name>
    <dbReference type="NCBI Taxonomy" id="877466"/>
    <lineage>
        <taxon>Bacteria</taxon>
        <taxon>Bacillati</taxon>
        <taxon>Chloroflexota</taxon>
        <taxon>Thermoflexia</taxon>
        <taxon>Thermoflexales</taxon>
        <taxon>Thermoflexaceae</taxon>
        <taxon>Thermoflexus</taxon>
    </lineage>
</organism>
<gene>
    <name evidence="4" type="ORF">SAMN02746019_00022960</name>
</gene>
<dbReference type="GO" id="GO:0000976">
    <property type="term" value="F:transcription cis-regulatory region binding"/>
    <property type="evidence" value="ECO:0007669"/>
    <property type="project" value="TreeGrafter"/>
</dbReference>
<dbReference type="EMBL" id="FYEK01000003">
    <property type="protein sequence ID" value="SNB52332.1"/>
    <property type="molecule type" value="Genomic_DNA"/>
</dbReference>